<evidence type="ECO:0000256" key="3">
    <source>
        <dbReference type="PROSITE-ProRule" id="PRU00023"/>
    </source>
</evidence>
<evidence type="ECO:0000256" key="1">
    <source>
        <dbReference type="ARBA" id="ARBA00022737"/>
    </source>
</evidence>
<dbReference type="Proteomes" id="UP000663829">
    <property type="component" value="Unassembled WGS sequence"/>
</dbReference>
<dbReference type="PANTHER" id="PTHR24171:SF9">
    <property type="entry name" value="ANKYRIN REPEAT DOMAIN-CONTAINING PROTEIN 39"/>
    <property type="match status" value="1"/>
</dbReference>
<sequence length="214" mass="23945">MSSKHCLKKQRESRRNRLAIFKSTNVCLTDFDRDNRALFEAVNNQEYDKVLDLLQKGIDPCIADEHQRTPIHIASTKKNSAIVKILIDFGADIDAQDSLSNTPLHLACVTGRLDVASILLKSGANVFALDNSGITPMSLALSRLQIIMKDRVISSNTAKGEIIQLIIMLKEYLPRRNQSIADVSSLCEQLEKLNEPSREEVDAISNILLEKLQM</sequence>
<dbReference type="Gene3D" id="1.25.40.20">
    <property type="entry name" value="Ankyrin repeat-containing domain"/>
    <property type="match status" value="1"/>
</dbReference>
<dbReference type="SMART" id="SM00248">
    <property type="entry name" value="ANK"/>
    <property type="match status" value="3"/>
</dbReference>
<protein>
    <submittedName>
        <fullName evidence="4">Uncharacterized protein</fullName>
    </submittedName>
</protein>
<evidence type="ECO:0000313" key="4">
    <source>
        <dbReference type="EMBL" id="CAF1097038.1"/>
    </source>
</evidence>
<comment type="caution">
    <text evidence="4">The sequence shown here is derived from an EMBL/GenBank/DDBJ whole genome shotgun (WGS) entry which is preliminary data.</text>
</comment>
<evidence type="ECO:0000256" key="2">
    <source>
        <dbReference type="ARBA" id="ARBA00023043"/>
    </source>
</evidence>
<accession>A0A814NX71</accession>
<dbReference type="PROSITE" id="PS50088">
    <property type="entry name" value="ANK_REPEAT"/>
    <property type="match status" value="2"/>
</dbReference>
<reference evidence="4" key="1">
    <citation type="submission" date="2021-02" db="EMBL/GenBank/DDBJ databases">
        <authorList>
            <person name="Nowell W R."/>
        </authorList>
    </citation>
    <scope>NUCLEOTIDE SEQUENCE</scope>
</reference>
<gene>
    <name evidence="4" type="ORF">GPM918_LOCUS18557</name>
    <name evidence="5" type="ORF">SRO942_LOCUS18554</name>
</gene>
<dbReference type="EMBL" id="CAJNOQ010005385">
    <property type="protein sequence ID" value="CAF1097038.1"/>
    <property type="molecule type" value="Genomic_DNA"/>
</dbReference>
<dbReference type="InterPro" id="IPR036770">
    <property type="entry name" value="Ankyrin_rpt-contain_sf"/>
</dbReference>
<dbReference type="SUPFAM" id="SSF48403">
    <property type="entry name" value="Ankyrin repeat"/>
    <property type="match status" value="1"/>
</dbReference>
<dbReference type="PANTHER" id="PTHR24171">
    <property type="entry name" value="ANKYRIN REPEAT DOMAIN-CONTAINING PROTEIN 39-RELATED"/>
    <property type="match status" value="1"/>
</dbReference>
<dbReference type="PROSITE" id="PS50297">
    <property type="entry name" value="ANK_REP_REGION"/>
    <property type="match status" value="2"/>
</dbReference>
<keyword evidence="1" id="KW-0677">Repeat</keyword>
<dbReference type="AlphaFoldDB" id="A0A814NX71"/>
<keyword evidence="2 3" id="KW-0040">ANK repeat</keyword>
<dbReference type="EMBL" id="CAJOBC010005385">
    <property type="protein sequence ID" value="CAF3862260.1"/>
    <property type="molecule type" value="Genomic_DNA"/>
</dbReference>
<name>A0A814NX71_9BILA</name>
<feature type="repeat" description="ANK" evidence="3">
    <location>
        <begin position="99"/>
        <end position="131"/>
    </location>
</feature>
<dbReference type="OrthoDB" id="496981at2759"/>
<dbReference type="InterPro" id="IPR002110">
    <property type="entry name" value="Ankyrin_rpt"/>
</dbReference>
<dbReference type="Proteomes" id="UP000681722">
    <property type="component" value="Unassembled WGS sequence"/>
</dbReference>
<evidence type="ECO:0000313" key="5">
    <source>
        <dbReference type="EMBL" id="CAF3862260.1"/>
    </source>
</evidence>
<feature type="repeat" description="ANK" evidence="3">
    <location>
        <begin position="66"/>
        <end position="98"/>
    </location>
</feature>
<dbReference type="Pfam" id="PF12796">
    <property type="entry name" value="Ank_2"/>
    <property type="match status" value="1"/>
</dbReference>
<evidence type="ECO:0000313" key="6">
    <source>
        <dbReference type="Proteomes" id="UP000663829"/>
    </source>
</evidence>
<proteinExistence type="predicted"/>
<organism evidence="4 6">
    <name type="scientific">Didymodactylos carnosus</name>
    <dbReference type="NCBI Taxonomy" id="1234261"/>
    <lineage>
        <taxon>Eukaryota</taxon>
        <taxon>Metazoa</taxon>
        <taxon>Spiralia</taxon>
        <taxon>Gnathifera</taxon>
        <taxon>Rotifera</taxon>
        <taxon>Eurotatoria</taxon>
        <taxon>Bdelloidea</taxon>
        <taxon>Philodinida</taxon>
        <taxon>Philodinidae</taxon>
        <taxon>Didymodactylos</taxon>
    </lineage>
</organism>
<keyword evidence="6" id="KW-1185">Reference proteome</keyword>